<name>A0A2S2DFD6_9BURK</name>
<sequence length="344" mass="37653">MRAPQRQPGAGVNANVPPARRTGAIVDLLRQPQRYEFFQAVRLLVCWLAHQGIAPEHALGGLIRFRNSLGLAFPASEIETIVPTTEGVPAVSVTPTLMGLLGVMGTLPLHYTERFAAWELALRDEGPRAFLDLLSSRQVALFYRAWCKYRVRHAMEPEVDRFLPLLLALAGVPARTDGAHDVEAASLAWFAAPLRSRVVSAESIAGVLRAYFRVPVRVEQFTGRWDVLAPGQRTRLACGNCVLGDGATAGARLLRPELGIRIRLGPVDARAFERFLPGAEGARALAALLDRFAIEVPYRELQVVLRREDVDGACLDGAARLGLDGFLCTRAGGRDRDDVCYLLD</sequence>
<dbReference type="PANTHER" id="PTHR35564">
    <property type="match status" value="1"/>
</dbReference>
<dbReference type="KEGG" id="mtim:DIR46_06240"/>
<dbReference type="PANTHER" id="PTHR35564:SF4">
    <property type="entry name" value="CYTOPLASMIC PROTEIN"/>
    <property type="match status" value="1"/>
</dbReference>
<dbReference type="Proteomes" id="UP000245820">
    <property type="component" value="Chromosome"/>
</dbReference>
<evidence type="ECO:0000313" key="1">
    <source>
        <dbReference type="EMBL" id="AWL04070.1"/>
    </source>
</evidence>
<organism evidence="1 2">
    <name type="scientific">Massilia oculi</name>
    <dbReference type="NCBI Taxonomy" id="945844"/>
    <lineage>
        <taxon>Bacteria</taxon>
        <taxon>Pseudomonadati</taxon>
        <taxon>Pseudomonadota</taxon>
        <taxon>Betaproteobacteria</taxon>
        <taxon>Burkholderiales</taxon>
        <taxon>Oxalobacteraceae</taxon>
        <taxon>Telluria group</taxon>
        <taxon>Massilia</taxon>
    </lineage>
</organism>
<keyword evidence="2" id="KW-1185">Reference proteome</keyword>
<evidence type="ECO:0000313" key="2">
    <source>
        <dbReference type="Proteomes" id="UP000245820"/>
    </source>
</evidence>
<dbReference type="EMBL" id="CP029343">
    <property type="protein sequence ID" value="AWL04070.1"/>
    <property type="molecule type" value="Genomic_DNA"/>
</dbReference>
<protein>
    <submittedName>
        <fullName evidence="1">Type VI secretion system baseplate subunit TssG</fullName>
    </submittedName>
</protein>
<reference evidence="1 2" key="1">
    <citation type="submission" date="2018-05" db="EMBL/GenBank/DDBJ databases">
        <title>Complete genome sequence of Massilia oculi sp. nov. CCUG 43427T (=DSM 26321T), the type strain of M. oculi, and comparison with genome sequences of other Massilia strains.</title>
        <authorList>
            <person name="Zhu B."/>
        </authorList>
    </citation>
    <scope>NUCLEOTIDE SEQUENCE [LARGE SCALE GENOMIC DNA]</scope>
    <source>
        <strain evidence="1 2">CCUG 43427</strain>
    </source>
</reference>
<dbReference type="OrthoDB" id="1523296at2"/>
<dbReference type="Pfam" id="PF06996">
    <property type="entry name" value="T6SS_TssG"/>
    <property type="match status" value="1"/>
</dbReference>
<gene>
    <name evidence="1" type="primary">tssG</name>
    <name evidence="1" type="ORF">DIR46_06240</name>
</gene>
<dbReference type="NCBIfam" id="TIGR03347">
    <property type="entry name" value="VI_chp_1"/>
    <property type="match status" value="1"/>
</dbReference>
<dbReference type="InterPro" id="IPR010732">
    <property type="entry name" value="T6SS_TssG-like"/>
</dbReference>
<proteinExistence type="predicted"/>
<dbReference type="AlphaFoldDB" id="A0A2S2DFD6"/>
<accession>A0A2S2DFD6</accession>